<sequence length="153" mass="16300">MTTTDIQPLLDLVATDTPDWNALLAQTLAQFDCTTGTLHRLDSTTGLLTLVAYAGMPEFLLPKISQIPIGKGMAGIAAERREAVQLCNLQTDESGVARPAARDTKVEGSIALPLLLNGELHGTLGIAKPVPYDFTDDEVAALMQLGEAISRKL</sequence>
<dbReference type="InterPro" id="IPR029016">
    <property type="entry name" value="GAF-like_dom_sf"/>
</dbReference>
<evidence type="ECO:0000313" key="3">
    <source>
        <dbReference type="Proteomes" id="UP000664628"/>
    </source>
</evidence>
<protein>
    <submittedName>
        <fullName evidence="2">GAF domain-containing protein</fullName>
    </submittedName>
</protein>
<evidence type="ECO:0000313" key="2">
    <source>
        <dbReference type="EMBL" id="MBO0952125.1"/>
    </source>
</evidence>
<dbReference type="SUPFAM" id="SSF55781">
    <property type="entry name" value="GAF domain-like"/>
    <property type="match status" value="1"/>
</dbReference>
<evidence type="ECO:0000259" key="1">
    <source>
        <dbReference type="Pfam" id="PF13185"/>
    </source>
</evidence>
<name>A0ABS3JQ35_9BACT</name>
<dbReference type="RefSeq" id="WP_207332081.1">
    <property type="nucleotide sequence ID" value="NZ_JAFMYW010000010.1"/>
</dbReference>
<gene>
    <name evidence="2" type="ORF">J2I46_26325</name>
</gene>
<feature type="domain" description="GAF" evidence="1">
    <location>
        <begin position="24"/>
        <end position="150"/>
    </location>
</feature>
<accession>A0ABS3JQ35</accession>
<dbReference type="Gene3D" id="3.30.450.40">
    <property type="match status" value="1"/>
</dbReference>
<dbReference type="InterPro" id="IPR003018">
    <property type="entry name" value="GAF"/>
</dbReference>
<organism evidence="2 3">
    <name type="scientific">Fibrella forsythiae</name>
    <dbReference type="NCBI Taxonomy" id="2817061"/>
    <lineage>
        <taxon>Bacteria</taxon>
        <taxon>Pseudomonadati</taxon>
        <taxon>Bacteroidota</taxon>
        <taxon>Cytophagia</taxon>
        <taxon>Cytophagales</taxon>
        <taxon>Spirosomataceae</taxon>
        <taxon>Fibrella</taxon>
    </lineage>
</organism>
<comment type="caution">
    <text evidence="2">The sequence shown here is derived from an EMBL/GenBank/DDBJ whole genome shotgun (WGS) entry which is preliminary data.</text>
</comment>
<dbReference type="EMBL" id="JAFMYW010000010">
    <property type="protein sequence ID" value="MBO0952125.1"/>
    <property type="molecule type" value="Genomic_DNA"/>
</dbReference>
<proteinExistence type="predicted"/>
<keyword evidence="3" id="KW-1185">Reference proteome</keyword>
<reference evidence="2 3" key="1">
    <citation type="submission" date="2021-03" db="EMBL/GenBank/DDBJ databases">
        <title>Fibrella sp. HMF5405 genome sequencing and assembly.</title>
        <authorList>
            <person name="Kang H."/>
            <person name="Kim H."/>
            <person name="Bae S."/>
            <person name="Joh K."/>
        </authorList>
    </citation>
    <scope>NUCLEOTIDE SEQUENCE [LARGE SCALE GENOMIC DNA]</scope>
    <source>
        <strain evidence="2 3">HMF5405</strain>
    </source>
</reference>
<dbReference type="Pfam" id="PF13185">
    <property type="entry name" value="GAF_2"/>
    <property type="match status" value="1"/>
</dbReference>
<dbReference type="Proteomes" id="UP000664628">
    <property type="component" value="Unassembled WGS sequence"/>
</dbReference>